<protein>
    <recommendedName>
        <fullName evidence="1">Helix-turn-helix domain-containing protein</fullName>
    </recommendedName>
</protein>
<dbReference type="Proteomes" id="UP000619536">
    <property type="component" value="Unassembled WGS sequence"/>
</dbReference>
<evidence type="ECO:0000313" key="3">
    <source>
        <dbReference type="Proteomes" id="UP000619536"/>
    </source>
</evidence>
<gene>
    <name evidence="2" type="ORF">GCM10007377_09860</name>
</gene>
<dbReference type="AlphaFoldDB" id="A0A8J3APS9"/>
<keyword evidence="3" id="KW-1185">Reference proteome</keyword>
<reference evidence="2" key="1">
    <citation type="journal article" date="2014" name="Int. J. Syst. Evol. Microbiol.">
        <title>Complete genome sequence of Corynebacterium casei LMG S-19264T (=DSM 44701T), isolated from a smear-ripened cheese.</title>
        <authorList>
            <consortium name="US DOE Joint Genome Institute (JGI-PGF)"/>
            <person name="Walter F."/>
            <person name="Albersmeier A."/>
            <person name="Kalinowski J."/>
            <person name="Ruckert C."/>
        </authorList>
    </citation>
    <scope>NUCLEOTIDE SEQUENCE</scope>
    <source>
        <strain evidence="2">CCM 8606</strain>
    </source>
</reference>
<dbReference type="SUPFAM" id="SSF46955">
    <property type="entry name" value="Putative DNA-binding domain"/>
    <property type="match status" value="1"/>
</dbReference>
<dbReference type="RefSeq" id="WP_188355151.1">
    <property type="nucleotide sequence ID" value="NZ_BMDH01000002.1"/>
</dbReference>
<dbReference type="Pfam" id="PF12728">
    <property type="entry name" value="HTH_17"/>
    <property type="match status" value="1"/>
</dbReference>
<reference evidence="2" key="2">
    <citation type="submission" date="2020-09" db="EMBL/GenBank/DDBJ databases">
        <authorList>
            <person name="Sun Q."/>
            <person name="Sedlacek I."/>
        </authorList>
    </citation>
    <scope>NUCLEOTIDE SEQUENCE</scope>
    <source>
        <strain evidence="2">CCM 8606</strain>
    </source>
</reference>
<name>A0A8J3APS9_9BIFI</name>
<dbReference type="InterPro" id="IPR010093">
    <property type="entry name" value="SinI_DNA-bd"/>
</dbReference>
<organism evidence="2 3">
    <name type="scientific">Galliscardovia ingluviei</name>
    <dbReference type="NCBI Taxonomy" id="1769422"/>
    <lineage>
        <taxon>Bacteria</taxon>
        <taxon>Bacillati</taxon>
        <taxon>Actinomycetota</taxon>
        <taxon>Actinomycetes</taxon>
        <taxon>Bifidobacteriales</taxon>
        <taxon>Bifidobacteriaceae</taxon>
        <taxon>Galliscardovia</taxon>
    </lineage>
</organism>
<dbReference type="NCBIfam" id="TIGR01764">
    <property type="entry name" value="excise"/>
    <property type="match status" value="1"/>
</dbReference>
<comment type="caution">
    <text evidence="2">The sequence shown here is derived from an EMBL/GenBank/DDBJ whole genome shotgun (WGS) entry which is preliminary data.</text>
</comment>
<feature type="domain" description="Helix-turn-helix" evidence="1">
    <location>
        <begin position="80"/>
        <end position="127"/>
    </location>
</feature>
<dbReference type="InterPro" id="IPR041657">
    <property type="entry name" value="HTH_17"/>
</dbReference>
<dbReference type="InterPro" id="IPR009061">
    <property type="entry name" value="DNA-bd_dom_put_sf"/>
</dbReference>
<proteinExistence type="predicted"/>
<accession>A0A8J3APS9</accession>
<dbReference type="GO" id="GO:0003677">
    <property type="term" value="F:DNA binding"/>
    <property type="evidence" value="ECO:0007669"/>
    <property type="project" value="InterPro"/>
</dbReference>
<evidence type="ECO:0000259" key="1">
    <source>
        <dbReference type="Pfam" id="PF12728"/>
    </source>
</evidence>
<dbReference type="EMBL" id="BMDH01000002">
    <property type="protein sequence ID" value="GGI14223.1"/>
    <property type="molecule type" value="Genomic_DNA"/>
</dbReference>
<sequence length="156" mass="17544">MGTQVLDRDVITRYPNNSDRSQFEDIVNLLTENDAAYAEINIPGKDSIILPKELAELLVEAARRLRQGKAVFLSSSETQLTTQQAADLLGISRPTFVKLLEENEIPFVKVGRHRRVYLKDVETYSAKQHNNFMLAMSDLSANTNPLDTVDNPLIRG</sequence>
<evidence type="ECO:0000313" key="2">
    <source>
        <dbReference type="EMBL" id="GGI14223.1"/>
    </source>
</evidence>